<keyword evidence="6" id="KW-1185">Reference proteome</keyword>
<dbReference type="Pfam" id="PF00155">
    <property type="entry name" value="Aminotran_1_2"/>
    <property type="match status" value="1"/>
</dbReference>
<dbReference type="Proteomes" id="UP000183859">
    <property type="component" value="Chromosome"/>
</dbReference>
<dbReference type="GO" id="GO:0016829">
    <property type="term" value="F:lyase activity"/>
    <property type="evidence" value="ECO:0007669"/>
    <property type="project" value="UniProtKB-KW"/>
</dbReference>
<evidence type="ECO:0000313" key="6">
    <source>
        <dbReference type="Proteomes" id="UP000183859"/>
    </source>
</evidence>
<evidence type="ECO:0000256" key="3">
    <source>
        <dbReference type="RuleBase" id="RU000481"/>
    </source>
</evidence>
<keyword evidence="5" id="KW-0456">Lyase</keyword>
<dbReference type="InterPro" id="IPR015424">
    <property type="entry name" value="PyrdxlP-dep_Trfase"/>
</dbReference>
<dbReference type="Gene3D" id="3.90.1150.10">
    <property type="entry name" value="Aspartate Aminotransferase, domain 1"/>
    <property type="match status" value="1"/>
</dbReference>
<name>A0A1L3I0X1_9RHOB</name>
<keyword evidence="3" id="KW-0808">Transferase</keyword>
<evidence type="ECO:0000256" key="1">
    <source>
        <dbReference type="ARBA" id="ARBA00001933"/>
    </source>
</evidence>
<dbReference type="InterPro" id="IPR015422">
    <property type="entry name" value="PyrdxlP-dep_Trfase_small"/>
</dbReference>
<gene>
    <name evidence="5" type="ORF">PhaeoP97_00310</name>
</gene>
<dbReference type="InterPro" id="IPR004839">
    <property type="entry name" value="Aminotransferase_I/II_large"/>
</dbReference>
<sequence length="320" mass="34527">MTGILNLIQTPKRDHGGNLSVAISGYGGVASDWVDLSTGINPLPYPVSGLTGADWGALPDQTAMDDLLDAARHFWNVPSGADILPAPGASALIAALPALADPRWVRITPPTYNEHAASFTARGWQVVTDGPAEARVLVHPNNPDGRRWTEEDAQAPLVVIDESFCDVCPADSLIHLAERPGVIILKSFGKFWGLAGLRLGFAIGDPCMIGDLAAWQGPWAVSGPALRIGAQALRDDNWALETRNRLQQDAARLDAMMIAKGASIVGGTDLFRLYEVDNAAIWQARLARAHIWTRIFPYSKTYLRLGLPVGDDWTRLEAAL</sequence>
<dbReference type="PROSITE" id="PS00105">
    <property type="entry name" value="AA_TRANSFER_CLASS_1"/>
    <property type="match status" value="1"/>
</dbReference>
<dbReference type="Gene3D" id="3.40.640.10">
    <property type="entry name" value="Type I PLP-dependent aspartate aminotransferase-like (Major domain)"/>
    <property type="match status" value="1"/>
</dbReference>
<dbReference type="GO" id="GO:0030170">
    <property type="term" value="F:pyridoxal phosphate binding"/>
    <property type="evidence" value="ECO:0007669"/>
    <property type="project" value="InterPro"/>
</dbReference>
<dbReference type="InterPro" id="IPR015421">
    <property type="entry name" value="PyrdxlP-dep_Trfase_major"/>
</dbReference>
<dbReference type="PANTHER" id="PTHR42885">
    <property type="entry name" value="HISTIDINOL-PHOSPHATE AMINOTRANSFERASE-RELATED"/>
    <property type="match status" value="1"/>
</dbReference>
<dbReference type="STRING" id="1844006.PhaeoP97_00310"/>
<dbReference type="GO" id="GO:0008483">
    <property type="term" value="F:transaminase activity"/>
    <property type="evidence" value="ECO:0007669"/>
    <property type="project" value="UniProtKB-KW"/>
</dbReference>
<reference evidence="6" key="1">
    <citation type="submission" date="2016-07" db="EMBL/GenBank/DDBJ databases">
        <title>Phaeobacter portensis sp. nov., a tropodithietic acid producing bacterium isolated from a German harbor.</title>
        <authorList>
            <person name="Freese H.M."/>
            <person name="Bunk B."/>
            <person name="Breider S."/>
            <person name="Brinkhoff T."/>
        </authorList>
    </citation>
    <scope>NUCLEOTIDE SEQUENCE [LARGE SCALE GENOMIC DNA]</scope>
    <source>
        <strain evidence="6">P97</strain>
    </source>
</reference>
<dbReference type="KEGG" id="php:PhaeoP97_00310"/>
<comment type="similarity">
    <text evidence="3">Belongs to the class-I pyridoxal-phosphate-dependent aminotransferase family.</text>
</comment>
<protein>
    <recommendedName>
        <fullName evidence="3">Aminotransferase</fullName>
        <ecNumber evidence="3">2.6.1.-</ecNumber>
    </recommendedName>
</protein>
<dbReference type="PANTHER" id="PTHR42885:SF1">
    <property type="entry name" value="THREONINE-PHOSPHATE DECARBOXYLASE"/>
    <property type="match status" value="1"/>
</dbReference>
<evidence type="ECO:0000259" key="4">
    <source>
        <dbReference type="Pfam" id="PF00155"/>
    </source>
</evidence>
<dbReference type="InterPro" id="IPR004838">
    <property type="entry name" value="NHTrfase_class1_PyrdxlP-BS"/>
</dbReference>
<keyword evidence="3" id="KW-0032">Aminotransferase</keyword>
<feature type="domain" description="Aminotransferase class I/classII large" evidence="4">
    <location>
        <begin position="139"/>
        <end position="311"/>
    </location>
</feature>
<accession>A0A1L3I0X1</accession>
<proteinExistence type="inferred from homology"/>
<dbReference type="SUPFAM" id="SSF53383">
    <property type="entry name" value="PLP-dependent transferases"/>
    <property type="match status" value="1"/>
</dbReference>
<comment type="cofactor">
    <cofactor evidence="1 3">
        <name>pyridoxal 5'-phosphate</name>
        <dbReference type="ChEBI" id="CHEBI:597326"/>
    </cofactor>
</comment>
<dbReference type="RefSeq" id="WP_072503571.1">
    <property type="nucleotide sequence ID" value="NZ_CP016364.1"/>
</dbReference>
<organism evidence="5 6">
    <name type="scientific">Phaeobacter porticola</name>
    <dbReference type="NCBI Taxonomy" id="1844006"/>
    <lineage>
        <taxon>Bacteria</taxon>
        <taxon>Pseudomonadati</taxon>
        <taxon>Pseudomonadota</taxon>
        <taxon>Alphaproteobacteria</taxon>
        <taxon>Rhodobacterales</taxon>
        <taxon>Roseobacteraceae</taxon>
        <taxon>Phaeobacter</taxon>
    </lineage>
</organism>
<dbReference type="AlphaFoldDB" id="A0A1L3I0X1"/>
<dbReference type="EMBL" id="CP016364">
    <property type="protein sequence ID" value="APG45761.1"/>
    <property type="molecule type" value="Genomic_DNA"/>
</dbReference>
<evidence type="ECO:0000313" key="5">
    <source>
        <dbReference type="EMBL" id="APG45761.1"/>
    </source>
</evidence>
<keyword evidence="2" id="KW-0663">Pyridoxal phosphate</keyword>
<evidence type="ECO:0000256" key="2">
    <source>
        <dbReference type="ARBA" id="ARBA00022898"/>
    </source>
</evidence>
<dbReference type="OrthoDB" id="9799304at2"/>
<dbReference type="EC" id="2.6.1.-" evidence="3"/>